<evidence type="ECO:0000256" key="1">
    <source>
        <dbReference type="ARBA" id="ARBA00022741"/>
    </source>
</evidence>
<evidence type="ECO:0000313" key="5">
    <source>
        <dbReference type="EMBL" id="BDT03962.1"/>
    </source>
</evidence>
<reference evidence="5 6" key="1">
    <citation type="journal article" date="2022" name="Front. Microbiol.">
        <title>Male-killing mechanisms vary between Spiroplasma species.</title>
        <authorList>
            <person name="Arai H."/>
            <person name="Inoue M."/>
            <person name="Kageyama D."/>
        </authorList>
    </citation>
    <scope>NUCLEOTIDE SEQUENCE [LARGE SCALE GENOMIC DNA]</scope>
    <source>
        <strain evidence="6">sHm</strain>
    </source>
</reference>
<dbReference type="Proteomes" id="UP001163387">
    <property type="component" value="Chromosome"/>
</dbReference>
<dbReference type="InterPro" id="IPR019991">
    <property type="entry name" value="GTP-bd_ribosome_bgen"/>
</dbReference>
<dbReference type="NCBIfam" id="TIGR03596">
    <property type="entry name" value="GTPase_YlqF"/>
    <property type="match status" value="1"/>
</dbReference>
<dbReference type="InterPro" id="IPR023179">
    <property type="entry name" value="GTP-bd_ortho_bundle_sf"/>
</dbReference>
<dbReference type="CDD" id="cd01856">
    <property type="entry name" value="YlqF"/>
    <property type="match status" value="1"/>
</dbReference>
<evidence type="ECO:0000313" key="6">
    <source>
        <dbReference type="Proteomes" id="UP001163387"/>
    </source>
</evidence>
<dbReference type="PANTHER" id="PTHR45782:SF4">
    <property type="entry name" value="MITOCHONDRIAL RIBOSOME-ASSOCIATED GTPASE 1"/>
    <property type="match status" value="1"/>
</dbReference>
<keyword evidence="6" id="KW-1185">Reference proteome</keyword>
<feature type="domain" description="CP-type G" evidence="4">
    <location>
        <begin position="18"/>
        <end position="185"/>
    </location>
</feature>
<evidence type="ECO:0000259" key="4">
    <source>
        <dbReference type="PROSITE" id="PS51721"/>
    </source>
</evidence>
<dbReference type="SUPFAM" id="SSF52540">
    <property type="entry name" value="P-loop containing nucleoside triphosphate hydrolases"/>
    <property type="match status" value="1"/>
</dbReference>
<comment type="similarity">
    <text evidence="3">Belongs to the TRAFAC class YlqF/YawG GTPase family. MTG1 subfamily.</text>
</comment>
<dbReference type="InterPro" id="IPR006073">
    <property type="entry name" value="GTP-bd"/>
</dbReference>
<sequence>MPNESTHNQIHWFPGHMMKAIKAIETKLPIIDVAIEVLDARAPLATKSTLLDRLLEKKIRIIVLNKVDLADDNFTKEWVNFFESQGFSVLLAKSLTTKMKPQLLNLITKLMEPQMEKQLAKGIVNPKIKVLIMGLPNTGKSTFINNLLQRKVTQTANIPGVTRGQQWIKLNPTIDLLDSPGILPPKMNDQKVVMILALIKAIPVKHLFLEEMANFALTFLLENYYERLVKYYNINFEIKNINDETLFLYFKKLAQKYHLKLANDEDNTHRAMNLFINDLQVGKLGLISFEIPPKILKHEK</sequence>
<dbReference type="PIRSF" id="PIRSF006230">
    <property type="entry name" value="MG442"/>
    <property type="match status" value="1"/>
</dbReference>
<evidence type="ECO:0000256" key="2">
    <source>
        <dbReference type="ARBA" id="ARBA00023134"/>
    </source>
</evidence>
<gene>
    <name evidence="5" type="primary">rbgA</name>
    <name evidence="5" type="ORF">SHM_16080</name>
</gene>
<dbReference type="PROSITE" id="PS51721">
    <property type="entry name" value="G_CP"/>
    <property type="match status" value="1"/>
</dbReference>
<keyword evidence="1 3" id="KW-0547">Nucleotide-binding</keyword>
<keyword evidence="3" id="KW-0963">Cytoplasm</keyword>
<protein>
    <recommendedName>
        <fullName evidence="3">Ribosome biogenesis GTPase A</fullName>
    </recommendedName>
</protein>
<name>A0ABM8BVR1_9MOLU</name>
<dbReference type="PANTHER" id="PTHR45782">
    <property type="entry name" value="MITOCHONDRIAL RIBOSOME-ASSOCIATED GTPASE 1"/>
    <property type="match status" value="1"/>
</dbReference>
<dbReference type="Pfam" id="PF01926">
    <property type="entry name" value="MMR_HSR1"/>
    <property type="match status" value="1"/>
</dbReference>
<dbReference type="Gene3D" id="3.40.50.300">
    <property type="entry name" value="P-loop containing nucleotide triphosphate hydrolases"/>
    <property type="match status" value="1"/>
</dbReference>
<dbReference type="InterPro" id="IPR030378">
    <property type="entry name" value="G_CP_dom"/>
</dbReference>
<organism evidence="5 6">
    <name type="scientific">Spiroplasma ixodetis</name>
    <dbReference type="NCBI Taxonomy" id="2141"/>
    <lineage>
        <taxon>Bacteria</taxon>
        <taxon>Bacillati</taxon>
        <taxon>Mycoplasmatota</taxon>
        <taxon>Mollicutes</taxon>
        <taxon>Entomoplasmatales</taxon>
        <taxon>Spiroplasmataceae</taxon>
        <taxon>Spiroplasma</taxon>
    </lineage>
</organism>
<accession>A0ABM8BVR1</accession>
<dbReference type="InterPro" id="IPR027417">
    <property type="entry name" value="P-loop_NTPase"/>
</dbReference>
<keyword evidence="2 3" id="KW-0342">GTP-binding</keyword>
<dbReference type="EMBL" id="AP026933">
    <property type="protein sequence ID" value="BDT03962.1"/>
    <property type="molecule type" value="Genomic_DNA"/>
</dbReference>
<dbReference type="Gene3D" id="1.10.1580.10">
    <property type="match status" value="1"/>
</dbReference>
<proteinExistence type="inferred from homology"/>
<comment type="function">
    <text evidence="3">Required for a late step of 50S ribosomal subunit assembly. Has GTPase activity.</text>
</comment>
<comment type="subcellular location">
    <subcellularLocation>
        <location evidence="3">Cytoplasm</location>
    </subcellularLocation>
</comment>
<dbReference type="InterPro" id="IPR016478">
    <property type="entry name" value="GTPase_MTG1"/>
</dbReference>
<evidence type="ECO:0000256" key="3">
    <source>
        <dbReference type="PIRNR" id="PIRNR006230"/>
    </source>
</evidence>